<proteinExistence type="predicted"/>
<dbReference type="EMBL" id="JAPMKV010000010">
    <property type="protein sequence ID" value="MCX7445854.1"/>
    <property type="molecule type" value="Genomic_DNA"/>
</dbReference>
<protein>
    <submittedName>
        <fullName evidence="1">Uncharacterized protein</fullName>
    </submittedName>
</protein>
<sequence length="84" mass="9476">MSDNDVKEKALIRAEGHAIDAAHYLDQTAEAWKAAIRAGVEVNRQEIERSIADMRKTALTLRVRAAEARYMLAKHIDAKELDDE</sequence>
<accession>A0ABT3WX20</accession>
<dbReference type="Proteomes" id="UP001081709">
    <property type="component" value="Unassembled WGS sequence"/>
</dbReference>
<gene>
    <name evidence="1" type="ORF">OS125_11490</name>
</gene>
<evidence type="ECO:0000313" key="1">
    <source>
        <dbReference type="EMBL" id="MCX7445854.1"/>
    </source>
</evidence>
<evidence type="ECO:0000313" key="2">
    <source>
        <dbReference type="Proteomes" id="UP001081709"/>
    </source>
</evidence>
<dbReference type="RefSeq" id="WP_267186875.1">
    <property type="nucleotide sequence ID" value="NZ_JAPMKV010000010.1"/>
</dbReference>
<reference evidence="1" key="1">
    <citation type="submission" date="2022-11" db="EMBL/GenBank/DDBJ databases">
        <title>Corynebacterium sp. isolated from Penguins.</title>
        <authorList>
            <person name="Sedlar K."/>
            <person name="Svec P."/>
        </authorList>
    </citation>
    <scope>NUCLEOTIDE SEQUENCE</scope>
    <source>
        <strain evidence="1">P7003</strain>
    </source>
</reference>
<name>A0ABT3WX20_9CORY</name>
<organism evidence="1 2">
    <name type="scientific">Corynebacterium pygosceleis</name>
    <dbReference type="NCBI Taxonomy" id="2800406"/>
    <lineage>
        <taxon>Bacteria</taxon>
        <taxon>Bacillati</taxon>
        <taxon>Actinomycetota</taxon>
        <taxon>Actinomycetes</taxon>
        <taxon>Mycobacteriales</taxon>
        <taxon>Corynebacteriaceae</taxon>
        <taxon>Corynebacterium</taxon>
    </lineage>
</organism>
<keyword evidence="2" id="KW-1185">Reference proteome</keyword>
<comment type="caution">
    <text evidence="1">The sequence shown here is derived from an EMBL/GenBank/DDBJ whole genome shotgun (WGS) entry which is preliminary data.</text>
</comment>